<protein>
    <submittedName>
        <fullName evidence="1">Uncharacterized protein</fullName>
    </submittedName>
</protein>
<keyword evidence="2" id="KW-1185">Reference proteome</keyword>
<name>A0ABU4BIV3_9NOCA</name>
<organism evidence="1 2">
    <name type="scientific">Rhodococcoides yunnanense</name>
    <dbReference type="NCBI Taxonomy" id="278209"/>
    <lineage>
        <taxon>Bacteria</taxon>
        <taxon>Bacillati</taxon>
        <taxon>Actinomycetota</taxon>
        <taxon>Actinomycetes</taxon>
        <taxon>Mycobacteriales</taxon>
        <taxon>Nocardiaceae</taxon>
        <taxon>Rhodococcoides</taxon>
    </lineage>
</organism>
<dbReference type="EMBL" id="JAWLJX010000009">
    <property type="protein sequence ID" value="MDV6264008.1"/>
    <property type="molecule type" value="Genomic_DNA"/>
</dbReference>
<dbReference type="Proteomes" id="UP001185755">
    <property type="component" value="Unassembled WGS sequence"/>
</dbReference>
<accession>A0ABU4BIV3</accession>
<gene>
    <name evidence="1" type="ORF">R3P96_21955</name>
</gene>
<dbReference type="RefSeq" id="WP_317566121.1">
    <property type="nucleotide sequence ID" value="NZ_JAWLJX010000009.1"/>
</dbReference>
<evidence type="ECO:0000313" key="1">
    <source>
        <dbReference type="EMBL" id="MDV6264008.1"/>
    </source>
</evidence>
<proteinExistence type="predicted"/>
<reference evidence="1 2" key="1">
    <citation type="submission" date="2023-10" db="EMBL/GenBank/DDBJ databases">
        <title>Development of a sustainable strategy for remediation of hydrocarbon-contaminated territories based on the waste exchange concept.</title>
        <authorList>
            <person name="Krivoruchko A."/>
        </authorList>
    </citation>
    <scope>NUCLEOTIDE SEQUENCE [LARGE SCALE GENOMIC DNA]</scope>
    <source>
        <strain evidence="1 2">IEGM 1323</strain>
    </source>
</reference>
<sequence length="254" mass="28984">MGTVTPTAKHLLEKAVKQSGRRSTVQLPAEFARVAKAGQPSTPLSRLFSEGEVAFKVYLTLVLLTRKDPHELYRVIPDHYWAELLGYEELNPADPIAGPGTRRVKRAMKALEKRGAPDENGWITRTPERGRGFKFTVVHLPEPKQAPYITIPIELWSKGWICVMSARALYVYLCLRLVLAGREDSVGAHVSASDRKDFLVKDDTWQRGMKELEALRLARSEITRVAEDRWTSDLRERKVYYLNSDYLKSTNSWD</sequence>
<evidence type="ECO:0000313" key="2">
    <source>
        <dbReference type="Proteomes" id="UP001185755"/>
    </source>
</evidence>
<comment type="caution">
    <text evidence="1">The sequence shown here is derived from an EMBL/GenBank/DDBJ whole genome shotgun (WGS) entry which is preliminary data.</text>
</comment>